<organism evidence="6 7">
    <name type="scientific">Beijerinckia indica subsp. indica (strain ATCC 9039 / DSM 1715 / NCIMB 8712)</name>
    <dbReference type="NCBI Taxonomy" id="395963"/>
    <lineage>
        <taxon>Bacteria</taxon>
        <taxon>Pseudomonadati</taxon>
        <taxon>Pseudomonadota</taxon>
        <taxon>Alphaproteobacteria</taxon>
        <taxon>Hyphomicrobiales</taxon>
        <taxon>Beijerinckiaceae</taxon>
        <taxon>Beijerinckia</taxon>
    </lineage>
</organism>
<dbReference type="Gene3D" id="1.10.287.470">
    <property type="entry name" value="Helix hairpin bin"/>
    <property type="match status" value="1"/>
</dbReference>
<dbReference type="KEGG" id="bid:Bind_1392"/>
<dbReference type="Gene3D" id="2.40.30.170">
    <property type="match status" value="1"/>
</dbReference>
<feature type="domain" description="Multidrug resistance protein MdtA-like C-terminal permuted SH3" evidence="4">
    <location>
        <begin position="295"/>
        <end position="354"/>
    </location>
</feature>
<dbReference type="STRING" id="395963.Bind_1392"/>
<evidence type="ECO:0000256" key="1">
    <source>
        <dbReference type="ARBA" id="ARBA00009477"/>
    </source>
</evidence>
<evidence type="ECO:0000313" key="6">
    <source>
        <dbReference type="EMBL" id="ACB95032.1"/>
    </source>
</evidence>
<dbReference type="PANTHER" id="PTHR30469">
    <property type="entry name" value="MULTIDRUG RESISTANCE PROTEIN MDTA"/>
    <property type="match status" value="1"/>
</dbReference>
<dbReference type="PANTHER" id="PTHR30469:SF38">
    <property type="entry name" value="HLYD FAMILY SECRETION PROTEIN"/>
    <property type="match status" value="1"/>
</dbReference>
<dbReference type="InterPro" id="IPR058627">
    <property type="entry name" value="MdtA-like_C"/>
</dbReference>
<evidence type="ECO:0000259" key="5">
    <source>
        <dbReference type="Pfam" id="PF25973"/>
    </source>
</evidence>
<dbReference type="EMBL" id="CP001016">
    <property type="protein sequence ID" value="ACB95032.1"/>
    <property type="molecule type" value="Genomic_DNA"/>
</dbReference>
<keyword evidence="2" id="KW-0175">Coiled coil</keyword>
<proteinExistence type="inferred from homology"/>
<dbReference type="Gene3D" id="2.40.420.20">
    <property type="match status" value="1"/>
</dbReference>
<feature type="coiled-coil region" evidence="2">
    <location>
        <begin position="154"/>
        <end position="181"/>
    </location>
</feature>
<evidence type="ECO:0000259" key="3">
    <source>
        <dbReference type="Pfam" id="PF25954"/>
    </source>
</evidence>
<dbReference type="InterPro" id="IPR058792">
    <property type="entry name" value="Beta-barrel_RND_2"/>
</dbReference>
<evidence type="ECO:0000256" key="2">
    <source>
        <dbReference type="SAM" id="Coils"/>
    </source>
</evidence>
<dbReference type="GO" id="GO:1990281">
    <property type="term" value="C:efflux pump complex"/>
    <property type="evidence" value="ECO:0007669"/>
    <property type="project" value="TreeGrafter"/>
</dbReference>
<reference evidence="7" key="1">
    <citation type="submission" date="2008-03" db="EMBL/GenBank/DDBJ databases">
        <title>Complete sequence of chromosome of Beijerinckia indica subsp. indica ATCC 9039.</title>
        <authorList>
            <consortium name="US DOE Joint Genome Institute"/>
            <person name="Copeland A."/>
            <person name="Lucas S."/>
            <person name="Lapidus A."/>
            <person name="Glavina del Rio T."/>
            <person name="Dalin E."/>
            <person name="Tice H."/>
            <person name="Bruce D."/>
            <person name="Goodwin L."/>
            <person name="Pitluck S."/>
            <person name="LaButti K."/>
            <person name="Schmutz J."/>
            <person name="Larimer F."/>
            <person name="Land M."/>
            <person name="Hauser L."/>
            <person name="Kyrpides N."/>
            <person name="Mikhailova N."/>
            <person name="Dunfield P.F."/>
            <person name="Dedysh S.N."/>
            <person name="Liesack W."/>
            <person name="Saw J.H."/>
            <person name="Alam M."/>
            <person name="Chen Y."/>
            <person name="Murrell J.C."/>
            <person name="Richardson P."/>
        </authorList>
    </citation>
    <scope>NUCLEOTIDE SEQUENCE [LARGE SCALE GENOMIC DNA]</scope>
    <source>
        <strain evidence="7">ATCC 9039 / DSM 1715 / NCIMB 8712</strain>
    </source>
</reference>
<evidence type="ECO:0000259" key="4">
    <source>
        <dbReference type="Pfam" id="PF25967"/>
    </source>
</evidence>
<dbReference type="Gene3D" id="2.40.50.100">
    <property type="match status" value="1"/>
</dbReference>
<feature type="domain" description="CusB-like beta-barrel" evidence="3">
    <location>
        <begin position="219"/>
        <end position="285"/>
    </location>
</feature>
<dbReference type="GO" id="GO:0015562">
    <property type="term" value="F:efflux transmembrane transporter activity"/>
    <property type="evidence" value="ECO:0007669"/>
    <property type="project" value="TreeGrafter"/>
</dbReference>
<keyword evidence="7" id="KW-1185">Reference proteome</keyword>
<dbReference type="eggNOG" id="COG0845">
    <property type="taxonomic scope" value="Bacteria"/>
</dbReference>
<sequence>MHIHSVITRLHLSRYTALSLMLVSLPLAACREETQTVAAAPRPVRTMTIEKSELGEEISLTGHLQAENEATLAFRIGGRIIERSVNVGDHVTVDQVMAKLDSQNELNSMRSAQANLTAAQGRLKEAGNNFSRQQSLLERGFTTRVLFDQAQQVYNTALSQVDDARAQLKIAEDRLSYTELKADAAGAIIARGAEAGEVVQAGQMIFKLARQGGWDAVFNVPAQTLRAAPSDPKIIVSLTDDPTVTATARVRQVDPQADPVTRTFRVKVSVDDPPPAMRLGATVVGRMQLESSPGIAIPAAALTEIDRQPSVWIVDPATETVSMRRIGVVRFDPGTVVVSDGLAPGDIVVTAGVQALHPGQKVRLLGSST</sequence>
<dbReference type="Pfam" id="PF25954">
    <property type="entry name" value="Beta-barrel_RND_2"/>
    <property type="match status" value="1"/>
</dbReference>
<gene>
    <name evidence="6" type="ordered locus">Bind_1392</name>
</gene>
<protein>
    <submittedName>
        <fullName evidence="6">Efflux transporter, RND family, MFP subunit</fullName>
    </submittedName>
</protein>
<comment type="similarity">
    <text evidence="1">Belongs to the membrane fusion protein (MFP) (TC 8.A.1) family.</text>
</comment>
<dbReference type="HOGENOM" id="CLU_018816_1_0_5"/>
<feature type="domain" description="CzcB-like barrel-sandwich hybrid" evidence="5">
    <location>
        <begin position="70"/>
        <end position="209"/>
    </location>
</feature>
<dbReference type="Pfam" id="PF25973">
    <property type="entry name" value="BSH_CzcB"/>
    <property type="match status" value="1"/>
</dbReference>
<dbReference type="Pfam" id="PF25967">
    <property type="entry name" value="RND-MFP_C"/>
    <property type="match status" value="1"/>
</dbReference>
<reference evidence="6 7" key="2">
    <citation type="journal article" date="2010" name="J. Bacteriol.">
        <title>Complete genome sequence of Beijerinckia indica subsp. indica.</title>
        <authorList>
            <person name="Tamas I."/>
            <person name="Dedysh S.N."/>
            <person name="Liesack W."/>
            <person name="Stott M.B."/>
            <person name="Alam M."/>
            <person name="Murrell J.C."/>
            <person name="Dunfield P.F."/>
        </authorList>
    </citation>
    <scope>NUCLEOTIDE SEQUENCE [LARGE SCALE GENOMIC DNA]</scope>
    <source>
        <strain evidence="7">ATCC 9039 / DSM 1715 / NCIMB 8712</strain>
    </source>
</reference>
<accession>B2IKA0</accession>
<dbReference type="AlphaFoldDB" id="B2IKA0"/>
<dbReference type="Proteomes" id="UP000001695">
    <property type="component" value="Chromosome"/>
</dbReference>
<dbReference type="InterPro" id="IPR058647">
    <property type="entry name" value="BSH_CzcB-like"/>
</dbReference>
<dbReference type="NCBIfam" id="TIGR01730">
    <property type="entry name" value="RND_mfp"/>
    <property type="match status" value="1"/>
</dbReference>
<evidence type="ECO:0000313" key="7">
    <source>
        <dbReference type="Proteomes" id="UP000001695"/>
    </source>
</evidence>
<dbReference type="SUPFAM" id="SSF111369">
    <property type="entry name" value="HlyD-like secretion proteins"/>
    <property type="match status" value="1"/>
</dbReference>
<name>B2IKA0_BEII9</name>
<dbReference type="InterPro" id="IPR006143">
    <property type="entry name" value="RND_pump_MFP"/>
</dbReference>
<dbReference type="RefSeq" id="WP_012384389.1">
    <property type="nucleotide sequence ID" value="NC_010581.1"/>
</dbReference>